<protein>
    <submittedName>
        <fullName evidence="4">Uncharacterized protein LOC111600659</fullName>
    </submittedName>
</protein>
<keyword evidence="3" id="KW-1185">Reference proteome</keyword>
<feature type="chain" id="PRO_5026804081" evidence="1">
    <location>
        <begin position="20"/>
        <end position="186"/>
    </location>
</feature>
<dbReference type="RefSeq" id="XP_023172653.2">
    <property type="nucleotide sequence ID" value="XM_023316885.2"/>
</dbReference>
<evidence type="ECO:0000259" key="2">
    <source>
        <dbReference type="Pfam" id="PF05267"/>
    </source>
</evidence>
<accession>A0A6J1M356</accession>
<dbReference type="GeneID" id="111600659"/>
<organism evidence="3 4">
    <name type="scientific">Drosophila hydei</name>
    <name type="common">Fruit fly</name>
    <dbReference type="NCBI Taxonomy" id="7224"/>
    <lineage>
        <taxon>Eukaryota</taxon>
        <taxon>Metazoa</taxon>
        <taxon>Ecdysozoa</taxon>
        <taxon>Arthropoda</taxon>
        <taxon>Hexapoda</taxon>
        <taxon>Insecta</taxon>
        <taxon>Pterygota</taxon>
        <taxon>Neoptera</taxon>
        <taxon>Endopterygota</taxon>
        <taxon>Diptera</taxon>
        <taxon>Brachycera</taxon>
        <taxon>Muscomorpha</taxon>
        <taxon>Ephydroidea</taxon>
        <taxon>Drosophilidae</taxon>
        <taxon>Drosophila</taxon>
    </lineage>
</organism>
<evidence type="ECO:0000313" key="4">
    <source>
        <dbReference type="RefSeq" id="XP_023172653.2"/>
    </source>
</evidence>
<keyword evidence="1" id="KW-0732">Signal</keyword>
<dbReference type="OrthoDB" id="8058973at2759"/>
<name>A0A6J1M356_DROHY</name>
<evidence type="ECO:0000313" key="3">
    <source>
        <dbReference type="Proteomes" id="UP000504633"/>
    </source>
</evidence>
<dbReference type="Proteomes" id="UP000504633">
    <property type="component" value="Unplaced"/>
</dbReference>
<feature type="domain" description="Protein TsetseEP" evidence="2">
    <location>
        <begin position="43"/>
        <end position="162"/>
    </location>
</feature>
<sequence>MKIIYITLLLFELLHQQQAETSRSLTSLTDYLEHNDLAASGNTKQCFASYLPKLEQVGSVWSTAYSDCQQQAATGRDTLFSQLDGVQLQIRNAALRIDSYIGNCLNITNVLDYFECFAKLSKQQLLTMYNISFNASENALSITQQLNGIDEQRYLCTNRTERSYVLGTAQILDALDQCLQDAAKVA</sequence>
<feature type="signal peptide" evidence="1">
    <location>
        <begin position="1"/>
        <end position="19"/>
    </location>
</feature>
<dbReference type="InterPro" id="IPR007931">
    <property type="entry name" value="TsetseEP"/>
</dbReference>
<gene>
    <name evidence="4" type="primary">LOC111600659</name>
</gene>
<reference evidence="4" key="1">
    <citation type="submission" date="2025-08" db="UniProtKB">
        <authorList>
            <consortium name="RefSeq"/>
        </authorList>
    </citation>
    <scope>IDENTIFICATION</scope>
    <source>
        <strain evidence="4">15085-1641.00</strain>
        <tissue evidence="4">Whole body</tissue>
    </source>
</reference>
<dbReference type="Pfam" id="PF05267">
    <property type="entry name" value="DUF725"/>
    <property type="match status" value="1"/>
</dbReference>
<dbReference type="KEGG" id="dhe:111600659"/>
<proteinExistence type="predicted"/>
<evidence type="ECO:0000256" key="1">
    <source>
        <dbReference type="SAM" id="SignalP"/>
    </source>
</evidence>
<dbReference type="OMA" id="QCFARYL"/>
<dbReference type="AlphaFoldDB" id="A0A6J1M356"/>